<proteinExistence type="inferred from homology"/>
<protein>
    <submittedName>
        <fullName evidence="3">Aminotransferase DegT</fullName>
    </submittedName>
</protein>
<dbReference type="CDD" id="cd00616">
    <property type="entry name" value="AHBA_syn"/>
    <property type="match status" value="1"/>
</dbReference>
<reference evidence="3 4" key="1">
    <citation type="submission" date="2021-02" db="EMBL/GenBank/DDBJ databases">
        <authorList>
            <person name="Han P."/>
        </authorList>
    </citation>
    <scope>NUCLEOTIDE SEQUENCE [LARGE SCALE GENOMIC DNA]</scope>
    <source>
        <strain evidence="3">Candidatus Nitrospira sp. ZN2</strain>
    </source>
</reference>
<dbReference type="SUPFAM" id="SSF53383">
    <property type="entry name" value="PLP-dependent transferases"/>
    <property type="match status" value="1"/>
</dbReference>
<comment type="caution">
    <text evidence="3">The sequence shown here is derived from an EMBL/GenBank/DDBJ whole genome shotgun (WGS) entry which is preliminary data.</text>
</comment>
<comment type="similarity">
    <text evidence="1 2">Belongs to the DegT/DnrJ/EryC1 family.</text>
</comment>
<dbReference type="Gene3D" id="3.40.640.10">
    <property type="entry name" value="Type I PLP-dependent aspartate aminotransferase-like (Major domain)"/>
    <property type="match status" value="1"/>
</dbReference>
<evidence type="ECO:0000313" key="3">
    <source>
        <dbReference type="EMBL" id="CAE6766365.1"/>
    </source>
</evidence>
<dbReference type="Pfam" id="PF01041">
    <property type="entry name" value="DegT_DnrJ_EryC1"/>
    <property type="match status" value="1"/>
</dbReference>
<dbReference type="Gene3D" id="3.90.1150.10">
    <property type="entry name" value="Aspartate Aminotransferase, domain 1"/>
    <property type="match status" value="1"/>
</dbReference>
<dbReference type="InterPro" id="IPR015421">
    <property type="entry name" value="PyrdxlP-dep_Trfase_major"/>
</dbReference>
<gene>
    <name evidence="3" type="ORF">NSPZN2_40061</name>
</gene>
<dbReference type="PANTHER" id="PTHR30244:SF34">
    <property type="entry name" value="DTDP-4-AMINO-4,6-DIDEOXYGALACTOSE TRANSAMINASE"/>
    <property type="match status" value="1"/>
</dbReference>
<evidence type="ECO:0000256" key="1">
    <source>
        <dbReference type="ARBA" id="ARBA00037999"/>
    </source>
</evidence>
<sequence length="355" mass="38612">MTMIPHSKPFLGQEEIRAVTEVLRSGHITEGPVVAQFERGMAAYIGLQGGVAVSSGTVALELALRALGVGHGDNVILPSYVCSAPWLAVQRVGAQARIVDIDPTTYNLDPHKVRKARTPRTRAVIVPHLFGLPADLTSLQSLGIPLIEDCAQTLGAMEQGRAVGTVGLLTVCSFYATKLLCTGEGGMVLSNDEALLERVRELREYDQAPSLNAAAFNCKMTDLQAAIGVVQLNQIGDFLETRATLAAVYREHLPGELFALPTVPDGRTHVYYRFVVRLPKGLQSADDFAGYLSRLAHRGVHCRKPVFRPLHRYLELPDFPASDEVDAAAISLPIHPSLNEDAVRQVAQILQEELR</sequence>
<dbReference type="PANTHER" id="PTHR30244">
    <property type="entry name" value="TRANSAMINASE"/>
    <property type="match status" value="1"/>
</dbReference>
<dbReference type="Proteomes" id="UP000675880">
    <property type="component" value="Unassembled WGS sequence"/>
</dbReference>
<dbReference type="EMBL" id="CAJNBJ010000017">
    <property type="protein sequence ID" value="CAE6766365.1"/>
    <property type="molecule type" value="Genomic_DNA"/>
</dbReference>
<keyword evidence="4" id="KW-1185">Reference proteome</keyword>
<dbReference type="GO" id="GO:0008483">
    <property type="term" value="F:transaminase activity"/>
    <property type="evidence" value="ECO:0007669"/>
    <property type="project" value="UniProtKB-KW"/>
</dbReference>
<accession>A0ABN7LRX6</accession>
<evidence type="ECO:0000256" key="2">
    <source>
        <dbReference type="RuleBase" id="RU004508"/>
    </source>
</evidence>
<evidence type="ECO:0000313" key="4">
    <source>
        <dbReference type="Proteomes" id="UP000675880"/>
    </source>
</evidence>
<dbReference type="RefSeq" id="WP_213042946.1">
    <property type="nucleotide sequence ID" value="NZ_CAJNBJ010000017.1"/>
</dbReference>
<keyword evidence="3" id="KW-0032">Aminotransferase</keyword>
<dbReference type="InterPro" id="IPR000653">
    <property type="entry name" value="DegT/StrS_aminotransferase"/>
</dbReference>
<dbReference type="InterPro" id="IPR015424">
    <property type="entry name" value="PyrdxlP-dep_Trfase"/>
</dbReference>
<dbReference type="PIRSF" id="PIRSF000390">
    <property type="entry name" value="PLP_StrS"/>
    <property type="match status" value="1"/>
</dbReference>
<keyword evidence="2" id="KW-0663">Pyridoxal phosphate</keyword>
<dbReference type="InterPro" id="IPR015422">
    <property type="entry name" value="PyrdxlP-dep_Trfase_small"/>
</dbReference>
<keyword evidence="3" id="KW-0808">Transferase</keyword>
<name>A0ABN7LRX6_9BACT</name>
<organism evidence="3 4">
    <name type="scientific">Nitrospira defluvii</name>
    <dbReference type="NCBI Taxonomy" id="330214"/>
    <lineage>
        <taxon>Bacteria</taxon>
        <taxon>Pseudomonadati</taxon>
        <taxon>Nitrospirota</taxon>
        <taxon>Nitrospiria</taxon>
        <taxon>Nitrospirales</taxon>
        <taxon>Nitrospiraceae</taxon>
        <taxon>Nitrospira</taxon>
    </lineage>
</organism>